<name>A0A4R2N7J5_9BURK</name>
<evidence type="ECO:0000313" key="2">
    <source>
        <dbReference type="Proteomes" id="UP000295182"/>
    </source>
</evidence>
<protein>
    <submittedName>
        <fullName evidence="1">Uncharacterized protein</fullName>
    </submittedName>
</protein>
<dbReference type="AlphaFoldDB" id="A0A4R2N7J5"/>
<gene>
    <name evidence="1" type="ORF">EV674_11562</name>
</gene>
<dbReference type="Proteomes" id="UP000295182">
    <property type="component" value="Unassembled WGS sequence"/>
</dbReference>
<keyword evidence="2" id="KW-1185">Reference proteome</keyword>
<evidence type="ECO:0000313" key="1">
    <source>
        <dbReference type="EMBL" id="TCP16923.1"/>
    </source>
</evidence>
<sequence>MPVGVPPALRVVGAQATAVQLTAAQAVFANFCMHSRLSVVPNATEQGRLPDGTPYKIVSLGAQQTVMMIWPAQITDITVKPGIGVAVPGATWILSPYGDPARPDQQRWRALSVPTLNGGVGTTYRAVDGRYFVEGGGGTSSGNKRLAPPLFSMAANIYLRPQRELAGIYVSDPIIFDSSLEQLSIDGNALKANSWRLSKDGLETSTSGTSGTWGATYQLPSLTEGDRWGLLTANSDKKKFVACRIASDMESWSFKTDNVRQSVVAWRAKNPAGLDDVAVKNHPTTVARKYPEGAPKLSHWTQGYENNNTTIYTTYSNPGAFIPNAPATITIDGLDSTRLVTYAEECDYSGTATFRRYVDFTGEIREDVITYEDKSDISAGSKTGWYGFNKTLYQDAVRFENSSVRANTTRAATLTMFGIPPIRVYEFSLDFGYSFDGDGRWETKFARYSYGATGEINGFIYEGSASAAQLASSAATIQYALERVLVHDSQFGVAATVRVSAKTTTDAAQGYARVSAASGSADYDNVYMLAANFGTGKFPPSSYINRSSQTDELSIEMIFYGPSSKEAMKMDVPPPILAALRSAMGGLRAELTSIPARGGADPDVTSGKRQNAYLREKDVHAVLEQVLDFATDVSYAKDPKTGAGFFSCSWDDRASPKVWRNKVTGPWGWAPASSRTPLADDAKVLSNTSV</sequence>
<dbReference type="EMBL" id="SLXH01000015">
    <property type="protein sequence ID" value="TCP16923.1"/>
    <property type="molecule type" value="Genomic_DNA"/>
</dbReference>
<organism evidence="1 2">
    <name type="scientific">Simplicispira metamorpha</name>
    <dbReference type="NCBI Taxonomy" id="80881"/>
    <lineage>
        <taxon>Bacteria</taxon>
        <taxon>Pseudomonadati</taxon>
        <taxon>Pseudomonadota</taxon>
        <taxon>Betaproteobacteria</taxon>
        <taxon>Burkholderiales</taxon>
        <taxon>Comamonadaceae</taxon>
        <taxon>Simplicispira</taxon>
    </lineage>
</organism>
<comment type="caution">
    <text evidence="1">The sequence shown here is derived from an EMBL/GenBank/DDBJ whole genome shotgun (WGS) entry which is preliminary data.</text>
</comment>
<proteinExistence type="predicted"/>
<reference evidence="1 2" key="1">
    <citation type="submission" date="2019-03" db="EMBL/GenBank/DDBJ databases">
        <title>Genomic Encyclopedia of Type Strains, Phase IV (KMG-IV): sequencing the most valuable type-strain genomes for metagenomic binning, comparative biology and taxonomic classification.</title>
        <authorList>
            <person name="Goeker M."/>
        </authorList>
    </citation>
    <scope>NUCLEOTIDE SEQUENCE [LARGE SCALE GENOMIC DNA]</scope>
    <source>
        <strain evidence="1 2">DSM 1837</strain>
    </source>
</reference>
<accession>A0A4R2N7J5</accession>